<dbReference type="Proteomes" id="UP000293331">
    <property type="component" value="Unassembled WGS sequence"/>
</dbReference>
<evidence type="ECO:0000313" key="4">
    <source>
        <dbReference type="Proteomes" id="UP000293331"/>
    </source>
</evidence>
<sequence>MLVKKFLLFITLLLLSSQLLFADTFTVTSNADSGPGTLREALTLAAANGSAVKDYIVFNIPSLTEAGRTILLRTDLPYVSSDVVIDGTTQPGAGFGVSNSKIKITVNRQQFRTAQIVDHACSAALFILNAQNVEIYGLYITNFYALTSIYGYDATPGAAIYLSNTKNTKIGAPGKGNVLFDNEYGIAGGFFGDGQNSFVEVKGNFIECDADGKSVSTVSYTVNSGIWVYASDVLIGGDLPGDRNYLGYCNNIINTGGNNYSIINNYIAVDYFNNAQLNEDGVTVSGHVNVGGDNLLFRNNVFSYMLMTVSAKNFKMYSNTDKGPAPNRNPIIEIRYAENGIIGSDDITEINSITGNPFSSAIAAYSSKNIRILKNSIICSDYAYYTDDPAAPKIAIIVNNDTELSGTATPNSLVYIYEDNRDCPVCSPVQFYTTTAADAAGNWKITGNFVNKKWVANTTLQQTSSEFTQPRFPYFDNSNSTVKNPTCGANNGSIAISKYKYILNIKWFNENDEEVGQGNNVGNLKPGTYYAIGYNGNCSARSDPFTLYDIHPVIFDGSKKIVNPSCGAGGSIKGLFASTNSQNTASYTWAEKIAGTVGNTIDIENLPAGEYTLTVTDDVTHCTAQYGPITLTNTSGPQINQSSYVTSPSSCSTASGAIHGITAAGTNVKYSWKNEAMTEVGTSADLDGVPAGNYTLTVTDDSNCGPVTSSPVEILSVSDISINTDTKNVQDAHCDNPDGSITGITVTGTGTYLWTNEQGTGFGNDINLTGAPAGKYKLTVTSAGCPPVSTELIEIKSVNGVSLDLTEINVVSTTCEKNNGSIKGLQTINATSVEWRRKSDNAFVAGTLDIINQPAGNYVLTIKNATCSKSYDFTIEQLPTIVFPDFAPVYTKSCAAFGTGTITLNTGAGEQPVAYRWVNSEGTRVGYTNKAEFLPAGDYKLYLTDKNGCENFYKDYHVDAYPNFNITYGSITQAQCGVSTGSVSATLVSGGTSNYTYQWLDGNRDPIPGKNQPSIDNLAPGTYTLRITDGGCNLAEPEFTITDVSVDPPTPSVTNIDRCSAGTAVITVNDAYPTAKYRLYETATSAQPIDEQQGGKFTVSVTESKTYYVSLTYGTCESLRAEVKVLLGSITSGIPNTFTPNGDGTNDFWKIKGIENYTNGTVSVFSRDGQLVFQSKGYAVPFDGTRNGKPLPAGVYYYIIDLKSCDLITGNLTILR</sequence>
<protein>
    <submittedName>
        <fullName evidence="3">Gliding motility-associated C-terminal domain-containing protein</fullName>
    </submittedName>
</protein>
<reference evidence="3 4" key="1">
    <citation type="submission" date="2019-02" db="EMBL/GenBank/DDBJ databases">
        <title>Bacterial novel species Mucilaginibacter sp. 17JY9-4 isolated from soil.</title>
        <authorList>
            <person name="Jung H.-Y."/>
        </authorList>
    </citation>
    <scope>NUCLEOTIDE SEQUENCE [LARGE SCALE GENOMIC DNA]</scope>
    <source>
        <strain evidence="3 4">17JY9-4</strain>
    </source>
</reference>
<dbReference type="RefSeq" id="WP_129876126.1">
    <property type="nucleotide sequence ID" value="NZ_SEWG01000003.1"/>
</dbReference>
<feature type="chain" id="PRO_5020802442" evidence="1">
    <location>
        <begin position="23"/>
        <end position="1216"/>
    </location>
</feature>
<comment type="caution">
    <text evidence="3">The sequence shown here is derived from an EMBL/GenBank/DDBJ whole genome shotgun (WGS) entry which is preliminary data.</text>
</comment>
<dbReference type="InterPro" id="IPR026341">
    <property type="entry name" value="T9SS_type_B"/>
</dbReference>
<gene>
    <name evidence="3" type="ORF">EWM62_07895</name>
</gene>
<feature type="domain" description="Ig-like" evidence="2">
    <location>
        <begin position="1048"/>
        <end position="1125"/>
    </location>
</feature>
<dbReference type="OrthoDB" id="635358at2"/>
<evidence type="ECO:0000313" key="3">
    <source>
        <dbReference type="EMBL" id="RYU90566.1"/>
    </source>
</evidence>
<dbReference type="InterPro" id="IPR013783">
    <property type="entry name" value="Ig-like_fold"/>
</dbReference>
<evidence type="ECO:0000256" key="1">
    <source>
        <dbReference type="SAM" id="SignalP"/>
    </source>
</evidence>
<evidence type="ECO:0000259" key="2">
    <source>
        <dbReference type="Pfam" id="PF19081"/>
    </source>
</evidence>
<accession>A0A4Q5LLN8</accession>
<dbReference type="NCBIfam" id="TIGR04131">
    <property type="entry name" value="Bac_Flav_CTERM"/>
    <property type="match status" value="1"/>
</dbReference>
<organism evidence="3 4">
    <name type="scientific">Mucilaginibacter terrigena</name>
    <dbReference type="NCBI Taxonomy" id="2492395"/>
    <lineage>
        <taxon>Bacteria</taxon>
        <taxon>Pseudomonadati</taxon>
        <taxon>Bacteroidota</taxon>
        <taxon>Sphingobacteriia</taxon>
        <taxon>Sphingobacteriales</taxon>
        <taxon>Sphingobacteriaceae</taxon>
        <taxon>Mucilaginibacter</taxon>
    </lineage>
</organism>
<proteinExistence type="predicted"/>
<keyword evidence="1" id="KW-0732">Signal</keyword>
<dbReference type="EMBL" id="SEWG01000003">
    <property type="protein sequence ID" value="RYU90566.1"/>
    <property type="molecule type" value="Genomic_DNA"/>
</dbReference>
<dbReference type="AlphaFoldDB" id="A0A4Q5LLN8"/>
<dbReference type="InterPro" id="IPR044023">
    <property type="entry name" value="Ig_7"/>
</dbReference>
<feature type="signal peptide" evidence="1">
    <location>
        <begin position="1"/>
        <end position="22"/>
    </location>
</feature>
<name>A0A4Q5LLN8_9SPHI</name>
<dbReference type="Pfam" id="PF19081">
    <property type="entry name" value="Ig_7"/>
    <property type="match status" value="1"/>
</dbReference>
<dbReference type="Gene3D" id="2.60.40.10">
    <property type="entry name" value="Immunoglobulins"/>
    <property type="match status" value="2"/>
</dbReference>
<keyword evidence="4" id="KW-1185">Reference proteome</keyword>
<dbReference type="Pfam" id="PF13585">
    <property type="entry name" value="CHU_C"/>
    <property type="match status" value="1"/>
</dbReference>